<keyword evidence="1" id="KW-0812">Transmembrane</keyword>
<reference evidence="2" key="1">
    <citation type="submission" date="2013-08" db="EMBL/GenBank/DDBJ databases">
        <authorList>
            <person name="Mendez C."/>
            <person name="Richter M."/>
            <person name="Ferrer M."/>
            <person name="Sanchez J."/>
        </authorList>
    </citation>
    <scope>NUCLEOTIDE SEQUENCE</scope>
</reference>
<accession>T0Y5Q7</accession>
<feature type="transmembrane region" description="Helical" evidence="1">
    <location>
        <begin position="6"/>
        <end position="28"/>
    </location>
</feature>
<gene>
    <name evidence="2" type="ORF">B1A_21732</name>
</gene>
<comment type="caution">
    <text evidence="2">The sequence shown here is derived from an EMBL/GenBank/DDBJ whole genome shotgun (WGS) entry which is preliminary data.</text>
</comment>
<name>T0Y5Q7_9ZZZZ</name>
<reference evidence="2" key="2">
    <citation type="journal article" date="2014" name="ISME J.">
        <title>Microbial stratification in low pH oxic and suboxic macroscopic growths along an acid mine drainage.</title>
        <authorList>
            <person name="Mendez-Garcia C."/>
            <person name="Mesa V."/>
            <person name="Sprenger R.R."/>
            <person name="Richter M."/>
            <person name="Diez M.S."/>
            <person name="Solano J."/>
            <person name="Bargiela R."/>
            <person name="Golyshina O.V."/>
            <person name="Manteca A."/>
            <person name="Ramos J.L."/>
            <person name="Gallego J.R."/>
            <person name="Llorente I."/>
            <person name="Martins Dos Santos V.A."/>
            <person name="Jensen O.N."/>
            <person name="Pelaez A.I."/>
            <person name="Sanchez J."/>
            <person name="Ferrer M."/>
        </authorList>
    </citation>
    <scope>NUCLEOTIDE SEQUENCE</scope>
</reference>
<evidence type="ECO:0000256" key="1">
    <source>
        <dbReference type="SAM" id="Phobius"/>
    </source>
</evidence>
<dbReference type="EMBL" id="AUZX01016065">
    <property type="protein sequence ID" value="EQD27232.1"/>
    <property type="molecule type" value="Genomic_DNA"/>
</dbReference>
<proteinExistence type="predicted"/>
<evidence type="ECO:0000313" key="2">
    <source>
        <dbReference type="EMBL" id="EQD27232.1"/>
    </source>
</evidence>
<feature type="non-terminal residue" evidence="2">
    <location>
        <position position="87"/>
    </location>
</feature>
<dbReference type="AlphaFoldDB" id="T0Y5Q7"/>
<organism evidence="2">
    <name type="scientific">mine drainage metagenome</name>
    <dbReference type="NCBI Taxonomy" id="410659"/>
    <lineage>
        <taxon>unclassified sequences</taxon>
        <taxon>metagenomes</taxon>
        <taxon>ecological metagenomes</taxon>
    </lineage>
</organism>
<keyword evidence="1" id="KW-0472">Membrane</keyword>
<protein>
    <submittedName>
        <fullName evidence="2">Secreted protein</fullName>
    </submittedName>
</protein>
<sequence length="87" mass="9734">MKFRAWLAIVAGILPLALIAIVAFLAIYSWPAMHFNGFGFVTRDTWRLGNLYANPVVVHGTQTPARRDLRHTLPDRRHAAVDAIALL</sequence>
<keyword evidence="1" id="KW-1133">Transmembrane helix</keyword>